<sequence length="121" mass="13076">MAAPDTAPDDTAPETAEVPAGRIARIGALLLGVVAAVLLLSWGTLRLLDRWDVRPASSPLARQTLEAPEPRLQTDEAADLARLRAAEDAELHRLAWVDRKAGLARIPIEDAMDLLARDGWP</sequence>
<protein>
    <submittedName>
        <fullName evidence="2">Uncharacterized protein</fullName>
    </submittedName>
</protein>
<organism evidence="2 3">
    <name type="scientific">Azospirillum doebereinerae</name>
    <dbReference type="NCBI Taxonomy" id="92933"/>
    <lineage>
        <taxon>Bacteria</taxon>
        <taxon>Pseudomonadati</taxon>
        <taxon>Pseudomonadota</taxon>
        <taxon>Alphaproteobacteria</taxon>
        <taxon>Rhodospirillales</taxon>
        <taxon>Azospirillaceae</taxon>
        <taxon>Azospirillum</taxon>
    </lineage>
</organism>
<dbReference type="Proteomes" id="UP000280346">
    <property type="component" value="Unassembled WGS sequence"/>
</dbReference>
<keyword evidence="3" id="KW-1185">Reference proteome</keyword>
<accession>A0A3S0X942</accession>
<dbReference type="AlphaFoldDB" id="A0A3S0X942"/>
<keyword evidence="1" id="KW-0472">Membrane</keyword>
<comment type="caution">
    <text evidence="2">The sequence shown here is derived from an EMBL/GenBank/DDBJ whole genome shotgun (WGS) entry which is preliminary data.</text>
</comment>
<name>A0A3S0X942_9PROT</name>
<evidence type="ECO:0000313" key="2">
    <source>
        <dbReference type="EMBL" id="RUQ67122.1"/>
    </source>
</evidence>
<keyword evidence="1" id="KW-1133">Transmembrane helix</keyword>
<dbReference type="OrthoDB" id="129807at2"/>
<dbReference type="RefSeq" id="WP_127001449.1">
    <property type="nucleotide sequence ID" value="NZ_JBNPXW010000001.1"/>
</dbReference>
<evidence type="ECO:0000313" key="3">
    <source>
        <dbReference type="Proteomes" id="UP000280346"/>
    </source>
</evidence>
<dbReference type="EMBL" id="RZIJ01000018">
    <property type="protein sequence ID" value="RUQ67122.1"/>
    <property type="molecule type" value="Genomic_DNA"/>
</dbReference>
<evidence type="ECO:0000256" key="1">
    <source>
        <dbReference type="SAM" id="Phobius"/>
    </source>
</evidence>
<reference evidence="2 3" key="1">
    <citation type="submission" date="2018-12" db="EMBL/GenBank/DDBJ databases">
        <authorList>
            <person name="Yang Y."/>
        </authorList>
    </citation>
    <scope>NUCLEOTIDE SEQUENCE [LARGE SCALE GENOMIC DNA]</scope>
    <source>
        <strain evidence="2 3">GSF71</strain>
    </source>
</reference>
<keyword evidence="1" id="KW-0812">Transmembrane</keyword>
<feature type="transmembrane region" description="Helical" evidence="1">
    <location>
        <begin position="23"/>
        <end position="45"/>
    </location>
</feature>
<gene>
    <name evidence="2" type="ORF">EJ913_20805</name>
</gene>
<proteinExistence type="predicted"/>